<dbReference type="EMBL" id="JADCNL010000088">
    <property type="protein sequence ID" value="KAG0450740.1"/>
    <property type="molecule type" value="Genomic_DNA"/>
</dbReference>
<gene>
    <name evidence="7" type="ORF">HPP92_026539</name>
    <name evidence="6" type="ORF">HPP92_026767</name>
</gene>
<dbReference type="Gene3D" id="3.40.50.1110">
    <property type="entry name" value="SGNH hydrolase"/>
    <property type="match status" value="1"/>
</dbReference>
<dbReference type="InterPro" id="IPR036514">
    <property type="entry name" value="SGNH_hydro_sf"/>
</dbReference>
<dbReference type="OrthoDB" id="1600564at2759"/>
<dbReference type="PANTHER" id="PTHR22835:SF659">
    <property type="entry name" value="GDSL LIPASE_ACYLHYDROLASE, PUTATIVE (AFU_ORTHOLOGUE AFUA_2G00510)-RELATED"/>
    <property type="match status" value="1"/>
</dbReference>
<evidence type="ECO:0000256" key="5">
    <source>
        <dbReference type="SAM" id="SignalP"/>
    </source>
</evidence>
<evidence type="ECO:0000256" key="4">
    <source>
        <dbReference type="ARBA" id="ARBA00023180"/>
    </source>
</evidence>
<comment type="similarity">
    <text evidence="1">Belongs to the 'GDSL' lipolytic enzyme family.</text>
</comment>
<feature type="chain" id="PRO_5036418082" evidence="5">
    <location>
        <begin position="20"/>
        <end position="360"/>
    </location>
</feature>
<dbReference type="CDD" id="cd01837">
    <property type="entry name" value="SGNH_plant_lipase_like"/>
    <property type="match status" value="1"/>
</dbReference>
<dbReference type="Pfam" id="PF00657">
    <property type="entry name" value="Lipase_GDSL"/>
    <property type="match status" value="1"/>
</dbReference>
<name>A0A835PBW0_VANPL</name>
<dbReference type="AlphaFoldDB" id="A0A835PBW0"/>
<dbReference type="Proteomes" id="UP000636800">
    <property type="component" value="Unassembled WGS sequence"/>
</dbReference>
<dbReference type="InterPro" id="IPR035669">
    <property type="entry name" value="SGNH_plant_lipase-like"/>
</dbReference>
<reference evidence="8 9" key="1">
    <citation type="journal article" date="2020" name="Nat. Food">
        <title>A phased Vanilla planifolia genome enables genetic improvement of flavour and production.</title>
        <authorList>
            <person name="Hasing T."/>
            <person name="Tang H."/>
            <person name="Brym M."/>
            <person name="Khazi F."/>
            <person name="Huang T."/>
            <person name="Chambers A.H."/>
        </authorList>
    </citation>
    <scope>NUCLEOTIDE SEQUENCE [LARGE SCALE GENOMIC DNA]</scope>
    <source>
        <tissue evidence="7">Leaf</tissue>
    </source>
</reference>
<sequence>MKLHGFLYFLVVSFQLVHSIPHNFTSLFSFGDSLADTGNFLRTGAVTFPSISRLPYGMTYFRRATGRCSDGRLVVDFIADALGLPFLPPYLGRRQNFRRGVNFAVAGATAMDPLALREMGVDRFLWTNDSLSRQLKWFDQLKPSLCKSSQECSSYFDRSLFVVGEIGGNDYNYAFFSGMTAAEVTSFVPRVVQAIAAAVEELIGRGAVHLLVPGNLPVGCSAAYLTLLPSQNSKDYDPRNGCLKKLNVFARYHNALLLSALQHLRSAYPRVRITYADYYGAVIRFAHSPRHYGFAHGALRSCCGGGGPYNFNWTARCGHPGARACVDPSKYVNWDGIHLTEAAYRLIADTILRDLQATHS</sequence>
<dbReference type="InterPro" id="IPR001087">
    <property type="entry name" value="GDSL"/>
</dbReference>
<evidence type="ECO:0000256" key="2">
    <source>
        <dbReference type="ARBA" id="ARBA00022729"/>
    </source>
</evidence>
<evidence type="ECO:0000313" key="8">
    <source>
        <dbReference type="Proteomes" id="UP000636800"/>
    </source>
</evidence>
<keyword evidence="8" id="KW-1185">Reference proteome</keyword>
<evidence type="ECO:0000313" key="6">
    <source>
        <dbReference type="EMBL" id="KAG0450740.1"/>
    </source>
</evidence>
<keyword evidence="4" id="KW-0325">Glycoprotein</keyword>
<dbReference type="SUPFAM" id="SSF52266">
    <property type="entry name" value="SGNH hydrolase"/>
    <property type="match status" value="1"/>
</dbReference>
<keyword evidence="2 5" id="KW-0732">Signal</keyword>
<evidence type="ECO:0000256" key="3">
    <source>
        <dbReference type="ARBA" id="ARBA00022801"/>
    </source>
</evidence>
<accession>A0A835PBW0</accession>
<dbReference type="Proteomes" id="UP000639772">
    <property type="component" value="Unassembled WGS sequence"/>
</dbReference>
<dbReference type="EMBL" id="JADCNM010000089">
    <property type="protein sequence ID" value="KAG0450816.1"/>
    <property type="molecule type" value="Genomic_DNA"/>
</dbReference>
<comment type="caution">
    <text evidence="7">The sequence shown here is derived from an EMBL/GenBank/DDBJ whole genome shotgun (WGS) entry which is preliminary data.</text>
</comment>
<evidence type="ECO:0000313" key="9">
    <source>
        <dbReference type="Proteomes" id="UP000639772"/>
    </source>
</evidence>
<evidence type="ECO:0000256" key="1">
    <source>
        <dbReference type="ARBA" id="ARBA00008668"/>
    </source>
</evidence>
<protein>
    <submittedName>
        <fullName evidence="7">Uncharacterized protein</fullName>
    </submittedName>
</protein>
<proteinExistence type="inferred from homology"/>
<keyword evidence="3" id="KW-0378">Hydrolase</keyword>
<dbReference type="GO" id="GO:0016788">
    <property type="term" value="F:hydrolase activity, acting on ester bonds"/>
    <property type="evidence" value="ECO:0007669"/>
    <property type="project" value="InterPro"/>
</dbReference>
<feature type="signal peptide" evidence="5">
    <location>
        <begin position="1"/>
        <end position="19"/>
    </location>
</feature>
<dbReference type="PANTHER" id="PTHR22835">
    <property type="entry name" value="ZINC FINGER FYVE DOMAIN CONTAINING PROTEIN"/>
    <property type="match status" value="1"/>
</dbReference>
<organism evidence="7 9">
    <name type="scientific">Vanilla planifolia</name>
    <name type="common">Vanilla</name>
    <dbReference type="NCBI Taxonomy" id="51239"/>
    <lineage>
        <taxon>Eukaryota</taxon>
        <taxon>Viridiplantae</taxon>
        <taxon>Streptophyta</taxon>
        <taxon>Embryophyta</taxon>
        <taxon>Tracheophyta</taxon>
        <taxon>Spermatophyta</taxon>
        <taxon>Magnoliopsida</taxon>
        <taxon>Liliopsida</taxon>
        <taxon>Asparagales</taxon>
        <taxon>Orchidaceae</taxon>
        <taxon>Vanilloideae</taxon>
        <taxon>Vanilleae</taxon>
        <taxon>Vanilla</taxon>
    </lineage>
</organism>
<evidence type="ECO:0000313" key="7">
    <source>
        <dbReference type="EMBL" id="KAG0450816.1"/>
    </source>
</evidence>